<reference evidence="3" key="1">
    <citation type="submission" date="2020-06" db="EMBL/GenBank/DDBJ databases">
        <title>A novel thermopfilic bacterium from Erzurum, Turkey.</title>
        <authorList>
            <person name="Adiguzel A."/>
            <person name="Ay H."/>
            <person name="Baltaci M.O."/>
        </authorList>
    </citation>
    <scope>NUCLEOTIDE SEQUENCE</scope>
    <source>
        <strain evidence="3">P2</strain>
    </source>
</reference>
<organism evidence="3 4">
    <name type="scientific">Calidifontibacillus erzurumensis</name>
    <dbReference type="NCBI Taxonomy" id="2741433"/>
    <lineage>
        <taxon>Bacteria</taxon>
        <taxon>Bacillati</taxon>
        <taxon>Bacillota</taxon>
        <taxon>Bacilli</taxon>
        <taxon>Bacillales</taxon>
        <taxon>Bacillaceae</taxon>
        <taxon>Calidifontibacillus/Schinkia group</taxon>
        <taxon>Calidifontibacillus</taxon>
    </lineage>
</organism>
<proteinExistence type="predicted"/>
<name>A0A8J8GHT9_9BACI</name>
<keyword evidence="4" id="KW-1185">Reference proteome</keyword>
<keyword evidence="3" id="KW-0240">DNA-directed RNA polymerase</keyword>
<keyword evidence="2" id="KW-1133">Transmembrane helix</keyword>
<comment type="caution">
    <text evidence="3">The sequence shown here is derived from an EMBL/GenBank/DDBJ whole genome shotgun (WGS) entry which is preliminary data.</text>
</comment>
<dbReference type="RefSeq" id="WP_173731256.1">
    <property type="nucleotide sequence ID" value="NZ_JABTTE010000012.1"/>
</dbReference>
<dbReference type="InterPro" id="IPR024596">
    <property type="entry name" value="RNApol_su_b/EpuA"/>
</dbReference>
<feature type="compositionally biased region" description="Polar residues" evidence="1">
    <location>
        <begin position="1"/>
        <end position="12"/>
    </location>
</feature>
<evidence type="ECO:0000256" key="1">
    <source>
        <dbReference type="SAM" id="MobiDB-lite"/>
    </source>
</evidence>
<evidence type="ECO:0000313" key="4">
    <source>
        <dbReference type="Proteomes" id="UP000625804"/>
    </source>
</evidence>
<dbReference type="AlphaFoldDB" id="A0A8J8GHT9"/>
<sequence length="104" mass="11932">MTNEFENVAQSKPRTRRERRLARESARAQRIEKQNTKKEAEEKPIKIRLIPIWLRFVIVAILLVLSLVAGLMVGYGVIGDGQAIDALKISTWKHLYDLVFEGTK</sequence>
<gene>
    <name evidence="3" type="ORF">HR057_09820</name>
</gene>
<protein>
    <submittedName>
        <fullName evidence="3">DNA-directed RNA polymerase subunit beta</fullName>
    </submittedName>
</protein>
<feature type="compositionally biased region" description="Basic and acidic residues" evidence="1">
    <location>
        <begin position="21"/>
        <end position="41"/>
    </location>
</feature>
<dbReference type="EMBL" id="JABTTE010000012">
    <property type="protein sequence ID" value="NSL52048.1"/>
    <property type="molecule type" value="Genomic_DNA"/>
</dbReference>
<keyword evidence="2" id="KW-0812">Transmembrane</keyword>
<feature type="region of interest" description="Disordered" evidence="1">
    <location>
        <begin position="1"/>
        <end position="41"/>
    </location>
</feature>
<accession>A0A8J8GHT9</accession>
<feature type="transmembrane region" description="Helical" evidence="2">
    <location>
        <begin position="52"/>
        <end position="78"/>
    </location>
</feature>
<dbReference type="GO" id="GO:0000428">
    <property type="term" value="C:DNA-directed RNA polymerase complex"/>
    <property type="evidence" value="ECO:0007669"/>
    <property type="project" value="UniProtKB-KW"/>
</dbReference>
<keyword evidence="3" id="KW-0804">Transcription</keyword>
<keyword evidence="2" id="KW-0472">Membrane</keyword>
<evidence type="ECO:0000313" key="3">
    <source>
        <dbReference type="EMBL" id="NSL52048.1"/>
    </source>
</evidence>
<dbReference type="Pfam" id="PF11772">
    <property type="entry name" value="EpuA"/>
    <property type="match status" value="1"/>
</dbReference>
<evidence type="ECO:0000256" key="2">
    <source>
        <dbReference type="SAM" id="Phobius"/>
    </source>
</evidence>
<dbReference type="Proteomes" id="UP000625804">
    <property type="component" value="Unassembled WGS sequence"/>
</dbReference>